<dbReference type="Gene3D" id="3.30.420.10">
    <property type="entry name" value="Ribonuclease H-like superfamily/Ribonuclease H"/>
    <property type="match status" value="1"/>
</dbReference>
<name>A0A653BKE8_CALMS</name>
<dbReference type="InterPro" id="IPR012337">
    <property type="entry name" value="RNaseH-like_sf"/>
</dbReference>
<dbReference type="Pfam" id="PF02171">
    <property type="entry name" value="Piwi"/>
    <property type="match status" value="1"/>
</dbReference>
<evidence type="ECO:0000259" key="1">
    <source>
        <dbReference type="PROSITE" id="PS50822"/>
    </source>
</evidence>
<dbReference type="OrthoDB" id="6765141at2759"/>
<feature type="non-terminal residue" evidence="2">
    <location>
        <position position="263"/>
    </location>
</feature>
<dbReference type="AlphaFoldDB" id="A0A653BKE8"/>
<reference evidence="2 3" key="1">
    <citation type="submission" date="2019-01" db="EMBL/GenBank/DDBJ databases">
        <authorList>
            <person name="Sayadi A."/>
        </authorList>
    </citation>
    <scope>NUCLEOTIDE SEQUENCE [LARGE SCALE GENOMIC DNA]</scope>
</reference>
<sequence length="263" mass="29667">FRDNPFLKEFGISIGETFELVNARVLEPPRLKYNGGREATPNRGAWDIRSQRFLNAKPLQKWVVLCLDRNVSPQKVNDLQSEIARSGGNLGMTIGKPDTYKVLTDQRTIQRDVQTFLKEKKGYDLIIVILSDKCNFYGMVKQEAELNIGCLTQCLLTKTISRDPIPPSVVTNILLKVNAKLNGTNHVLSHRPQFLKGNIMVMGADVTHPPASNRNVPSYAAVTASHDLDFFQYNTACQLQAPAMETIVGLEDIFKRHLVYYFK</sequence>
<dbReference type="InterPro" id="IPR036397">
    <property type="entry name" value="RNaseH_sf"/>
</dbReference>
<gene>
    <name evidence="2" type="ORF">CALMAC_LOCUS1364</name>
</gene>
<dbReference type="PROSITE" id="PS50822">
    <property type="entry name" value="PIWI"/>
    <property type="match status" value="1"/>
</dbReference>
<protein>
    <recommendedName>
        <fullName evidence="1">Piwi domain-containing protein</fullName>
    </recommendedName>
</protein>
<dbReference type="SUPFAM" id="SSF53098">
    <property type="entry name" value="Ribonuclease H-like"/>
    <property type="match status" value="1"/>
</dbReference>
<dbReference type="InterPro" id="IPR003165">
    <property type="entry name" value="Piwi"/>
</dbReference>
<keyword evidence="3" id="KW-1185">Reference proteome</keyword>
<organism evidence="2 3">
    <name type="scientific">Callosobruchus maculatus</name>
    <name type="common">Southern cowpea weevil</name>
    <name type="synonym">Pulse bruchid</name>
    <dbReference type="NCBI Taxonomy" id="64391"/>
    <lineage>
        <taxon>Eukaryota</taxon>
        <taxon>Metazoa</taxon>
        <taxon>Ecdysozoa</taxon>
        <taxon>Arthropoda</taxon>
        <taxon>Hexapoda</taxon>
        <taxon>Insecta</taxon>
        <taxon>Pterygota</taxon>
        <taxon>Neoptera</taxon>
        <taxon>Endopterygota</taxon>
        <taxon>Coleoptera</taxon>
        <taxon>Polyphaga</taxon>
        <taxon>Cucujiformia</taxon>
        <taxon>Chrysomeloidea</taxon>
        <taxon>Chrysomelidae</taxon>
        <taxon>Bruchinae</taxon>
        <taxon>Bruchini</taxon>
        <taxon>Callosobruchus</taxon>
    </lineage>
</organism>
<dbReference type="Pfam" id="PF16487">
    <property type="entry name" value="ArgoMid"/>
    <property type="match status" value="1"/>
</dbReference>
<evidence type="ECO:0000313" key="3">
    <source>
        <dbReference type="Proteomes" id="UP000410492"/>
    </source>
</evidence>
<dbReference type="EMBL" id="CAACVG010001593">
    <property type="protein sequence ID" value="VEN35455.1"/>
    <property type="molecule type" value="Genomic_DNA"/>
</dbReference>
<feature type="non-terminal residue" evidence="2">
    <location>
        <position position="1"/>
    </location>
</feature>
<dbReference type="GO" id="GO:0003676">
    <property type="term" value="F:nucleic acid binding"/>
    <property type="evidence" value="ECO:0007669"/>
    <property type="project" value="InterPro"/>
</dbReference>
<dbReference type="PANTHER" id="PTHR22891">
    <property type="entry name" value="EUKARYOTIC TRANSLATION INITIATION FACTOR 2C"/>
    <property type="match status" value="1"/>
</dbReference>
<dbReference type="InterPro" id="IPR032472">
    <property type="entry name" value="ArgoL2"/>
</dbReference>
<feature type="domain" description="Piwi" evidence="1">
    <location>
        <begin position="125"/>
        <end position="229"/>
    </location>
</feature>
<evidence type="ECO:0000313" key="2">
    <source>
        <dbReference type="EMBL" id="VEN35455.1"/>
    </source>
</evidence>
<accession>A0A653BKE8</accession>
<dbReference type="Proteomes" id="UP000410492">
    <property type="component" value="Unassembled WGS sequence"/>
</dbReference>
<dbReference type="Gene3D" id="3.40.50.2300">
    <property type="match status" value="1"/>
</dbReference>
<dbReference type="Pfam" id="PF16488">
    <property type="entry name" value="ArgoL2"/>
    <property type="match status" value="1"/>
</dbReference>
<proteinExistence type="predicted"/>
<dbReference type="InterPro" id="IPR032473">
    <property type="entry name" value="Argonaute_Mid_dom"/>
</dbReference>